<keyword evidence="3" id="KW-1185">Reference proteome</keyword>
<reference evidence="4" key="1">
    <citation type="submission" date="2022-11" db="UniProtKB">
        <authorList>
            <consortium name="WormBaseParasite"/>
        </authorList>
    </citation>
    <scope>IDENTIFICATION</scope>
</reference>
<dbReference type="InterPro" id="IPR050704">
    <property type="entry name" value="Peptidase_C85-like"/>
</dbReference>
<dbReference type="CDD" id="cd14686">
    <property type="entry name" value="bZIP"/>
    <property type="match status" value="1"/>
</dbReference>
<dbReference type="AlphaFoldDB" id="A0A914DS21"/>
<dbReference type="WBParaSite" id="ACRNAN_scaffold3419.g13473.t1">
    <property type="protein sequence ID" value="ACRNAN_scaffold3419.g13473.t1"/>
    <property type="gene ID" value="ACRNAN_scaffold3419.g13473"/>
</dbReference>
<dbReference type="PANTHER" id="PTHR12419:SF7">
    <property type="entry name" value="OTU DOMAIN-CONTAINING PROTEIN 3"/>
    <property type="match status" value="1"/>
</dbReference>
<dbReference type="PROSITE" id="PS00036">
    <property type="entry name" value="BZIP_BASIC"/>
    <property type="match status" value="1"/>
</dbReference>
<evidence type="ECO:0000313" key="3">
    <source>
        <dbReference type="Proteomes" id="UP000887540"/>
    </source>
</evidence>
<dbReference type="Gene3D" id="3.90.70.80">
    <property type="match status" value="1"/>
</dbReference>
<dbReference type="InterPro" id="IPR004827">
    <property type="entry name" value="bZIP"/>
</dbReference>
<feature type="region of interest" description="Disordered" evidence="1">
    <location>
        <begin position="716"/>
        <end position="736"/>
    </location>
</feature>
<dbReference type="GO" id="GO:0003700">
    <property type="term" value="F:DNA-binding transcription factor activity"/>
    <property type="evidence" value="ECO:0007669"/>
    <property type="project" value="InterPro"/>
</dbReference>
<dbReference type="Pfam" id="PF02338">
    <property type="entry name" value="OTU"/>
    <property type="match status" value="1"/>
</dbReference>
<dbReference type="InterPro" id="IPR003323">
    <property type="entry name" value="OTU_dom"/>
</dbReference>
<dbReference type="Proteomes" id="UP000887540">
    <property type="component" value="Unplaced"/>
</dbReference>
<name>A0A914DS21_9BILA</name>
<proteinExistence type="predicted"/>
<accession>A0A914DS21</accession>
<dbReference type="PANTHER" id="PTHR12419">
    <property type="entry name" value="OTU DOMAIN CONTAINING PROTEIN"/>
    <property type="match status" value="1"/>
</dbReference>
<dbReference type="SUPFAM" id="SSF54001">
    <property type="entry name" value="Cysteine proteinases"/>
    <property type="match status" value="1"/>
</dbReference>
<dbReference type="GO" id="GO:0016579">
    <property type="term" value="P:protein deubiquitination"/>
    <property type="evidence" value="ECO:0007669"/>
    <property type="project" value="TreeGrafter"/>
</dbReference>
<sequence>MPGPSTMGNSFPTHIQQQMIFASSQMEQVQATSYVSNNVSMLDQNIPNWDGQFLHTEYQSTMYSTHPIQPNLIPQSFQDPNLPMMNAPNLPQTQPISTMYQATKNFGVETMTTVATYPFAALPEMKSPEVQIRTNEIFDELYKEFKCDLLVLTQQFQNSFKHSLNLTIYDKEITTIDSTFTIERIDFPDDIFQKEQIIVPQAQEMNTMVVMECFRLFLGTYFSTLIKKCFDLEPVERLNLYEKAWTSFINASMNIGDKYKGMLTSNGKEDRLLPKQYATEQASEEPMNPILTKALKAWEYSFFKHKEYNKLIPSAVMNCIIEEESGRPDNTSKIPDAVVISYQILGMIKRNGIIPTDIEQKPSPMSYFEFIQYHLYQRNILSKWSRKALEGRKDDKVIEVEEEPRNFGPAKKKARIVEESLEEQLNFGQKENATIFTGTSYQANQENIPYSTVIIASDHDEQECNWIKHISKNAMEKITQLIPQDKLKEKVEGKYHDKSGKEVKYVFTAQDFQELAQSISQEIDEKYHDKTSEALTSKRLYEIIRRLKNNISSREYRKRKKLEDAAVSTTQQDSSTTNIASENFILSDAPLHSYSGSGYEEIQNFDSRSSQKKKFRKKIHKKNGSEEDGDQIHTLPNEQENLANWENLLTTKQLGNLRQVQQAHPDIYPKLIKEFNRTDMIINLAENIKPDEAKQLHDPKVFRKLVRRIKNNIYTRESHKKEKEKTEEKRSNLAQLEEKNKRLHEETMALGEKIEEMRKNLTNFNISSSEISSMDFEMVHPPYIPSKQSDNETDFENNFEILDYPTTSSPMLDGYEMPASVTFWSPGNETIIKVNPPTQDWRTQRCKKWNFKYFNGKINVQSFVIEIQWNQQPYHIQPIRGDGNCLFRSLAFCLTGFEEEHGRMRQLICGYMKQNRSVPQIIEMVKLGLLDETLSKISDEYVVETYFGQKKMDQDGTWGSQVEIFIFTKIFGCIVYVFSPVTKSWNKHSVKRIDNSTELPTFFLQNTNGNHFDVCLM</sequence>
<evidence type="ECO:0000256" key="1">
    <source>
        <dbReference type="SAM" id="MobiDB-lite"/>
    </source>
</evidence>
<dbReference type="InterPro" id="IPR038765">
    <property type="entry name" value="Papain-like_cys_pep_sf"/>
</dbReference>
<dbReference type="CDD" id="cd22755">
    <property type="entry name" value="OTU_CeDUB-like"/>
    <property type="match status" value="1"/>
</dbReference>
<organism evidence="3 4">
    <name type="scientific">Acrobeloides nanus</name>
    <dbReference type="NCBI Taxonomy" id="290746"/>
    <lineage>
        <taxon>Eukaryota</taxon>
        <taxon>Metazoa</taxon>
        <taxon>Ecdysozoa</taxon>
        <taxon>Nematoda</taxon>
        <taxon>Chromadorea</taxon>
        <taxon>Rhabditida</taxon>
        <taxon>Tylenchina</taxon>
        <taxon>Cephalobomorpha</taxon>
        <taxon>Cephaloboidea</taxon>
        <taxon>Cephalobidae</taxon>
        <taxon>Acrobeloides</taxon>
    </lineage>
</organism>
<feature type="region of interest" description="Disordered" evidence="1">
    <location>
        <begin position="605"/>
        <end position="632"/>
    </location>
</feature>
<feature type="compositionally biased region" description="Basic residues" evidence="1">
    <location>
        <begin position="610"/>
        <end position="622"/>
    </location>
</feature>
<feature type="domain" description="OTU" evidence="2">
    <location>
        <begin position="874"/>
        <end position="1017"/>
    </location>
</feature>
<evidence type="ECO:0000313" key="4">
    <source>
        <dbReference type="WBParaSite" id="ACRNAN_scaffold3419.g13473.t1"/>
    </source>
</evidence>
<dbReference type="GO" id="GO:0004843">
    <property type="term" value="F:cysteine-type deubiquitinase activity"/>
    <property type="evidence" value="ECO:0007669"/>
    <property type="project" value="TreeGrafter"/>
</dbReference>
<dbReference type="PROSITE" id="PS50802">
    <property type="entry name" value="OTU"/>
    <property type="match status" value="1"/>
</dbReference>
<protein>
    <submittedName>
        <fullName evidence="4">OTU domain-containing protein</fullName>
    </submittedName>
</protein>
<evidence type="ECO:0000259" key="2">
    <source>
        <dbReference type="PROSITE" id="PS50802"/>
    </source>
</evidence>